<dbReference type="EMBL" id="JACIDV010000012">
    <property type="protein sequence ID" value="MBB3947698.1"/>
    <property type="molecule type" value="Genomic_DNA"/>
</dbReference>
<feature type="transmembrane region" description="Helical" evidence="1">
    <location>
        <begin position="244"/>
        <end position="266"/>
    </location>
</feature>
<keyword evidence="3" id="KW-1185">Reference proteome</keyword>
<gene>
    <name evidence="2" type="ORF">GGQ73_003669</name>
</gene>
<keyword evidence="1" id="KW-0812">Transmembrane</keyword>
<keyword evidence="1" id="KW-1133">Transmembrane helix</keyword>
<evidence type="ECO:0000313" key="2">
    <source>
        <dbReference type="EMBL" id="MBB3947698.1"/>
    </source>
</evidence>
<organism evidence="2 3">
    <name type="scientific">Rhizobium skierniewicense</name>
    <dbReference type="NCBI Taxonomy" id="984260"/>
    <lineage>
        <taxon>Bacteria</taxon>
        <taxon>Pseudomonadati</taxon>
        <taxon>Pseudomonadota</taxon>
        <taxon>Alphaproteobacteria</taxon>
        <taxon>Hyphomicrobiales</taxon>
        <taxon>Rhizobiaceae</taxon>
        <taxon>Rhizobium/Agrobacterium group</taxon>
        <taxon>Rhizobium</taxon>
    </lineage>
</organism>
<keyword evidence="1" id="KW-0472">Membrane</keyword>
<reference evidence="2 3" key="1">
    <citation type="submission" date="2020-08" db="EMBL/GenBank/DDBJ databases">
        <title>Genomic Encyclopedia of Type Strains, Phase IV (KMG-IV): sequencing the most valuable type-strain genomes for metagenomic binning, comparative biology and taxonomic classification.</title>
        <authorList>
            <person name="Goeker M."/>
        </authorList>
    </citation>
    <scope>NUCLEOTIDE SEQUENCE [LARGE SCALE GENOMIC DNA]</scope>
    <source>
        <strain evidence="2 3">DSM 26438</strain>
    </source>
</reference>
<sequence length="508" mass="56754">MFKKVERSPASTLELLRCFQYSGGFKLDLSAGRAPGHERSLSASEMIAVLYIALPVVVFFLGFLRPQYGFPCLIALSFVLFKILREVRPNLEPKKLKQVMIMATLAALLCILSGYSNWILPKGDWTKHYSLLNILATNPWPPTLEYQDQLGILRYSVAWYLIPSLVSKATGLSVDTAVHLWSLIGLTTFFYMLGKMAPRWRYLAPSIFILFSGADIIGTWYSGWKISPVHIEWWNGFAELPSNLTSLLWTPQHAIASWLAVSLMIFQIKRREGPDLLPLVLSCLPLWSPFIVIGVLPLGLAYYITEKKIMTLFRPQVIATGVFVGFPILAYLLSGSTELPRSLVWQSPCVMAHTFRDAPCATPTSYIVQSAVEVAPVTIGLLIISTSAFRPYILASASFLILLPIFRLGQSNDLVMRSSIPSLAILFLLSAAAMCTISPKKTWFLWLTFVAGFATPAFEIYGSTFSQSSSDYRDATFTDRPEILPYLDQYFAKSLPPLIKKTTPTALN</sequence>
<feature type="transmembrane region" description="Helical" evidence="1">
    <location>
        <begin position="418"/>
        <end position="437"/>
    </location>
</feature>
<evidence type="ECO:0000313" key="3">
    <source>
        <dbReference type="Proteomes" id="UP000565286"/>
    </source>
</evidence>
<feature type="transmembrane region" description="Helical" evidence="1">
    <location>
        <begin position="316"/>
        <end position="333"/>
    </location>
</feature>
<feature type="transmembrane region" description="Helical" evidence="1">
    <location>
        <begin position="278"/>
        <end position="304"/>
    </location>
</feature>
<dbReference type="RefSeq" id="WP_183897277.1">
    <property type="nucleotide sequence ID" value="NZ_JACIDV010000012.1"/>
</dbReference>
<feature type="transmembrane region" description="Helical" evidence="1">
    <location>
        <begin position="43"/>
        <end position="62"/>
    </location>
</feature>
<dbReference type="AlphaFoldDB" id="A0A7W6CC66"/>
<accession>A0A7W6CC66</accession>
<feature type="transmembrane region" description="Helical" evidence="1">
    <location>
        <begin position="444"/>
        <end position="462"/>
    </location>
</feature>
<evidence type="ECO:0000256" key="1">
    <source>
        <dbReference type="SAM" id="Phobius"/>
    </source>
</evidence>
<proteinExistence type="predicted"/>
<comment type="caution">
    <text evidence="2">The sequence shown here is derived from an EMBL/GenBank/DDBJ whole genome shotgun (WGS) entry which is preliminary data.</text>
</comment>
<protein>
    <submittedName>
        <fullName evidence="2">Uncharacterized protein</fullName>
    </submittedName>
</protein>
<feature type="transmembrane region" description="Helical" evidence="1">
    <location>
        <begin position="206"/>
        <end position="224"/>
    </location>
</feature>
<feature type="transmembrane region" description="Helical" evidence="1">
    <location>
        <begin position="99"/>
        <end position="120"/>
    </location>
</feature>
<dbReference type="Proteomes" id="UP000565286">
    <property type="component" value="Unassembled WGS sequence"/>
</dbReference>
<name>A0A7W6CC66_9HYPH</name>